<feature type="non-terminal residue" evidence="2">
    <location>
        <position position="1"/>
    </location>
</feature>
<organism evidence="2">
    <name type="scientific">Tanacetum cinerariifolium</name>
    <name type="common">Dalmatian daisy</name>
    <name type="synonym">Chrysanthemum cinerariifolium</name>
    <dbReference type="NCBI Taxonomy" id="118510"/>
    <lineage>
        <taxon>Eukaryota</taxon>
        <taxon>Viridiplantae</taxon>
        <taxon>Streptophyta</taxon>
        <taxon>Embryophyta</taxon>
        <taxon>Tracheophyta</taxon>
        <taxon>Spermatophyta</taxon>
        <taxon>Magnoliopsida</taxon>
        <taxon>eudicotyledons</taxon>
        <taxon>Gunneridae</taxon>
        <taxon>Pentapetalae</taxon>
        <taxon>asterids</taxon>
        <taxon>campanulids</taxon>
        <taxon>Asterales</taxon>
        <taxon>Asteraceae</taxon>
        <taxon>Asteroideae</taxon>
        <taxon>Anthemideae</taxon>
        <taxon>Anthemidinae</taxon>
        <taxon>Tanacetum</taxon>
    </lineage>
</organism>
<keyword evidence="1" id="KW-0812">Transmembrane</keyword>
<comment type="caution">
    <text evidence="2">The sequence shown here is derived from an EMBL/GenBank/DDBJ whole genome shotgun (WGS) entry which is preliminary data.</text>
</comment>
<evidence type="ECO:0000313" key="2">
    <source>
        <dbReference type="EMBL" id="GFD29618.1"/>
    </source>
</evidence>
<reference evidence="2" key="1">
    <citation type="journal article" date="2019" name="Sci. Rep.">
        <title>Draft genome of Tanacetum cinerariifolium, the natural source of mosquito coil.</title>
        <authorList>
            <person name="Yamashiro T."/>
            <person name="Shiraishi A."/>
            <person name="Satake H."/>
            <person name="Nakayama K."/>
        </authorList>
    </citation>
    <scope>NUCLEOTIDE SEQUENCE</scope>
</reference>
<accession>A0A699V782</accession>
<gene>
    <name evidence="2" type="ORF">Tci_901587</name>
</gene>
<feature type="transmembrane region" description="Helical" evidence="1">
    <location>
        <begin position="6"/>
        <end position="25"/>
    </location>
</feature>
<evidence type="ECO:0000256" key="1">
    <source>
        <dbReference type="SAM" id="Phobius"/>
    </source>
</evidence>
<name>A0A699V782_TANCI</name>
<proteinExistence type="predicted"/>
<dbReference type="EMBL" id="BKCJ011396559">
    <property type="protein sequence ID" value="GFD29618.1"/>
    <property type="molecule type" value="Genomic_DNA"/>
</dbReference>
<protein>
    <submittedName>
        <fullName evidence="2">Uncharacterized protein</fullName>
    </submittedName>
</protein>
<keyword evidence="1" id="KW-0472">Membrane</keyword>
<sequence length="75" mass="8335">QFDGEAVFAVVVMLLLLLVLVVAKMVSGKMWQQRHSLTLIVVVALGNVYKVVVAVVEKGRGLVNNLMGRLCLLWW</sequence>
<feature type="transmembrane region" description="Helical" evidence="1">
    <location>
        <begin position="37"/>
        <end position="56"/>
    </location>
</feature>
<keyword evidence="1" id="KW-1133">Transmembrane helix</keyword>
<dbReference type="AlphaFoldDB" id="A0A699V782"/>